<evidence type="ECO:0000256" key="3">
    <source>
        <dbReference type="ARBA" id="ARBA00022723"/>
    </source>
</evidence>
<reference evidence="9" key="1">
    <citation type="submission" date="2018-06" db="EMBL/GenBank/DDBJ databases">
        <authorList>
            <person name="Zhirakovskaya E."/>
        </authorList>
    </citation>
    <scope>NUCLEOTIDE SEQUENCE</scope>
</reference>
<keyword evidence="5" id="KW-0249">Electron transport</keyword>
<dbReference type="SUPFAM" id="SSF46548">
    <property type="entry name" value="alpha-helical ferredoxin"/>
    <property type="match status" value="1"/>
</dbReference>
<evidence type="ECO:0000256" key="2">
    <source>
        <dbReference type="ARBA" id="ARBA00022485"/>
    </source>
</evidence>
<dbReference type="NCBIfam" id="TIGR01945">
    <property type="entry name" value="rnfC"/>
    <property type="match status" value="1"/>
</dbReference>
<keyword evidence="3" id="KW-0479">Metal-binding</keyword>
<dbReference type="PROSITE" id="PS00198">
    <property type="entry name" value="4FE4S_FER_1"/>
    <property type="match status" value="1"/>
</dbReference>
<dbReference type="GO" id="GO:0051539">
    <property type="term" value="F:4 iron, 4 sulfur cluster binding"/>
    <property type="evidence" value="ECO:0007669"/>
    <property type="project" value="UniProtKB-KW"/>
</dbReference>
<evidence type="ECO:0000256" key="5">
    <source>
        <dbReference type="ARBA" id="ARBA00022982"/>
    </source>
</evidence>
<dbReference type="GO" id="GO:0009055">
    <property type="term" value="F:electron transfer activity"/>
    <property type="evidence" value="ECO:0007669"/>
    <property type="project" value="InterPro"/>
</dbReference>
<dbReference type="PROSITE" id="PS51379">
    <property type="entry name" value="4FE4S_FER_2"/>
    <property type="match status" value="1"/>
</dbReference>
<dbReference type="InterPro" id="IPR019554">
    <property type="entry name" value="Soluble_ligand-bd"/>
</dbReference>
<evidence type="ECO:0000259" key="8">
    <source>
        <dbReference type="PROSITE" id="PS51379"/>
    </source>
</evidence>
<keyword evidence="1" id="KW-0813">Transport</keyword>
<dbReference type="Gene3D" id="3.40.50.11540">
    <property type="entry name" value="NADH-ubiquinone oxidoreductase 51kDa subunit"/>
    <property type="match status" value="1"/>
</dbReference>
<dbReference type="GO" id="GO:0016020">
    <property type="term" value="C:membrane"/>
    <property type="evidence" value="ECO:0007669"/>
    <property type="project" value="InterPro"/>
</dbReference>
<dbReference type="Pfam" id="PF13375">
    <property type="entry name" value="RnfC_N"/>
    <property type="match status" value="1"/>
</dbReference>
<evidence type="ECO:0000313" key="9">
    <source>
        <dbReference type="EMBL" id="VAW09094.1"/>
    </source>
</evidence>
<dbReference type="GO" id="GO:0046872">
    <property type="term" value="F:metal ion binding"/>
    <property type="evidence" value="ECO:0007669"/>
    <property type="project" value="UniProtKB-KW"/>
</dbReference>
<feature type="domain" description="4Fe-4S ferredoxin-type" evidence="8">
    <location>
        <begin position="398"/>
        <end position="427"/>
    </location>
</feature>
<keyword evidence="7" id="KW-0411">Iron-sulfur</keyword>
<gene>
    <name evidence="9" type="ORF">MNBD_ACTINO02-1430</name>
</gene>
<dbReference type="PANTHER" id="PTHR43034:SF2">
    <property type="entry name" value="ION-TRANSLOCATING OXIDOREDUCTASE COMPLEX SUBUNIT C"/>
    <property type="match status" value="1"/>
</dbReference>
<dbReference type="EMBL" id="UOEK01000520">
    <property type="protein sequence ID" value="VAW09094.1"/>
    <property type="molecule type" value="Genomic_DNA"/>
</dbReference>
<dbReference type="InterPro" id="IPR026902">
    <property type="entry name" value="RnfC_N"/>
</dbReference>
<proteinExistence type="inferred from homology"/>
<evidence type="ECO:0000256" key="6">
    <source>
        <dbReference type="ARBA" id="ARBA00023004"/>
    </source>
</evidence>
<dbReference type="InterPro" id="IPR017900">
    <property type="entry name" value="4Fe4S_Fe_S_CS"/>
</dbReference>
<dbReference type="Pfam" id="PF12838">
    <property type="entry name" value="Fer4_7"/>
    <property type="match status" value="1"/>
</dbReference>
<dbReference type="InterPro" id="IPR010208">
    <property type="entry name" value="Ion_transpt_RnfC/RsxC"/>
</dbReference>
<dbReference type="NCBIfam" id="NF003454">
    <property type="entry name" value="PRK05035.1"/>
    <property type="match status" value="1"/>
</dbReference>
<dbReference type="HAMAP" id="MF_00461">
    <property type="entry name" value="RsxC_RnfC"/>
    <property type="match status" value="1"/>
</dbReference>
<dbReference type="Pfam" id="PF01512">
    <property type="entry name" value="Complex1_51K"/>
    <property type="match status" value="1"/>
</dbReference>
<dbReference type="Pfam" id="PF10531">
    <property type="entry name" value="SLBB"/>
    <property type="match status" value="1"/>
</dbReference>
<name>A0A3B0TKE5_9ZZZZ</name>
<keyword evidence="2" id="KW-0004">4Fe-4S</keyword>
<protein>
    <submittedName>
        <fullName evidence="9">Electron transport complex protein RnfC</fullName>
    </submittedName>
</protein>
<evidence type="ECO:0000256" key="4">
    <source>
        <dbReference type="ARBA" id="ARBA00022737"/>
    </source>
</evidence>
<dbReference type="InterPro" id="IPR011538">
    <property type="entry name" value="Nuo51_FMN-bd"/>
</dbReference>
<dbReference type="Gene3D" id="3.30.70.20">
    <property type="match status" value="1"/>
</dbReference>
<keyword evidence="6" id="KW-0408">Iron</keyword>
<accession>A0A3B0TKE5</accession>
<dbReference type="PANTHER" id="PTHR43034">
    <property type="entry name" value="ION-TRANSLOCATING OXIDOREDUCTASE COMPLEX SUBUNIT C"/>
    <property type="match status" value="1"/>
</dbReference>
<organism evidence="9">
    <name type="scientific">hydrothermal vent metagenome</name>
    <dbReference type="NCBI Taxonomy" id="652676"/>
    <lineage>
        <taxon>unclassified sequences</taxon>
        <taxon>metagenomes</taxon>
        <taxon>ecological metagenomes</taxon>
    </lineage>
</organism>
<keyword evidence="4" id="KW-0677">Repeat</keyword>
<dbReference type="AlphaFoldDB" id="A0A3B0TKE5"/>
<dbReference type="InterPro" id="IPR037225">
    <property type="entry name" value="Nuo51_FMN-bd_sf"/>
</dbReference>
<dbReference type="SUPFAM" id="SSF142019">
    <property type="entry name" value="Nqo1 FMN-binding domain-like"/>
    <property type="match status" value="1"/>
</dbReference>
<evidence type="ECO:0000256" key="7">
    <source>
        <dbReference type="ARBA" id="ARBA00023014"/>
    </source>
</evidence>
<dbReference type="InterPro" id="IPR017896">
    <property type="entry name" value="4Fe4S_Fe-S-bd"/>
</dbReference>
<sequence>MKLIQRRHIPLLSAHKDHTASGAITPLAAPELVVIPLRQHIGEAGEPAVAIGDRVRIGDVVGESAARVTATVHASVSGRIRDVNDYPHPLGGLVPAVVIENDGRDEWVDLPVISEPEHATPDELRSAIRRAGVVGMAGAGFPTAVKLDPPPDSDIDTVIINVMEGEPYLSADHRMALEHSDEVIDGLRWIMKMVDAPHAILAVESDKEDAAAALERAVAAAGLESRAEVRLLPRDYAAGAEKILVEVVLGREIPSGGFPYDVGVESQNVSTTAAISRAIRLGSPLVERVVTVAGDGVERPGNYLIRIGTSFDHVLDEVGRTGDVDRVIMGGPMMGIAQADLAVPVIKTTTGILAMSAEESRQGSEVPCIHCAWCVEVCPIGLMPYLLVDLVRFLDPRDAAAYNILDCFECGLCDFVCPANIPLVDVIRGGKHTLRERTA</sequence>
<evidence type="ECO:0000256" key="1">
    <source>
        <dbReference type="ARBA" id="ARBA00022448"/>
    </source>
</evidence>